<accession>A0A4R9AH82</accession>
<protein>
    <recommendedName>
        <fullName evidence="5">DUF3592 domain-containing protein</fullName>
    </recommendedName>
</protein>
<dbReference type="EMBL" id="SOHJ01000004">
    <property type="protein sequence ID" value="TFD61615.1"/>
    <property type="molecule type" value="Genomic_DNA"/>
</dbReference>
<dbReference type="RefSeq" id="WP_134513823.1">
    <property type="nucleotide sequence ID" value="NZ_SOHJ01000004.1"/>
</dbReference>
<feature type="transmembrane region" description="Helical" evidence="2">
    <location>
        <begin position="16"/>
        <end position="39"/>
    </location>
</feature>
<evidence type="ECO:0000256" key="1">
    <source>
        <dbReference type="SAM" id="MobiDB-lite"/>
    </source>
</evidence>
<keyword evidence="4" id="KW-1185">Reference proteome</keyword>
<proteinExistence type="predicted"/>
<evidence type="ECO:0008006" key="5">
    <source>
        <dbReference type="Google" id="ProtNLM"/>
    </source>
</evidence>
<organism evidence="3 4">
    <name type="scientific">Cryobacterium suzukii</name>
    <dbReference type="NCBI Taxonomy" id="1259198"/>
    <lineage>
        <taxon>Bacteria</taxon>
        <taxon>Bacillati</taxon>
        <taxon>Actinomycetota</taxon>
        <taxon>Actinomycetes</taxon>
        <taxon>Micrococcales</taxon>
        <taxon>Microbacteriaceae</taxon>
        <taxon>Cryobacterium</taxon>
    </lineage>
</organism>
<feature type="region of interest" description="Disordered" evidence="1">
    <location>
        <begin position="135"/>
        <end position="158"/>
    </location>
</feature>
<dbReference type="AlphaFoldDB" id="A0A4R9AH82"/>
<dbReference type="Proteomes" id="UP000298170">
    <property type="component" value="Unassembled WGS sequence"/>
</dbReference>
<evidence type="ECO:0000313" key="4">
    <source>
        <dbReference type="Proteomes" id="UP000298170"/>
    </source>
</evidence>
<sequence>MTEERPVQKKTLKRRLISTAIVVGLIGGVVAFAVVPGIVEGARSDRITGYNVTEVGHPVEIVDKKGRRGLTRKYVRYEYTAGGESHSVLGGQINIGVTLRYLPDLIVYYDPADPEDAILSGEAVEGTGGVPKSNLLDDSWGPNFDEMPDSGFVLPPGN</sequence>
<reference evidence="3 4" key="1">
    <citation type="submission" date="2019-03" db="EMBL/GenBank/DDBJ databases">
        <title>Genomics of glacier-inhabiting Cryobacterium strains.</title>
        <authorList>
            <person name="Liu Q."/>
            <person name="Xin Y.-H."/>
        </authorList>
    </citation>
    <scope>NUCLEOTIDE SEQUENCE [LARGE SCALE GENOMIC DNA]</scope>
    <source>
        <strain evidence="3 4">Sr39</strain>
    </source>
</reference>
<evidence type="ECO:0000256" key="2">
    <source>
        <dbReference type="SAM" id="Phobius"/>
    </source>
</evidence>
<gene>
    <name evidence="3" type="ORF">E3T39_06125</name>
</gene>
<name>A0A4R9AH82_9MICO</name>
<evidence type="ECO:0000313" key="3">
    <source>
        <dbReference type="EMBL" id="TFD61615.1"/>
    </source>
</evidence>
<keyword evidence="2" id="KW-0472">Membrane</keyword>
<keyword evidence="2" id="KW-1133">Transmembrane helix</keyword>
<comment type="caution">
    <text evidence="3">The sequence shown here is derived from an EMBL/GenBank/DDBJ whole genome shotgun (WGS) entry which is preliminary data.</text>
</comment>
<keyword evidence="2" id="KW-0812">Transmembrane</keyword>